<comment type="function">
    <text evidence="5 6">Provides the precursors necessary for DNA synthesis. Catalyzes the biosynthesis of deoxyribonucleotides from the corresponding ribonucleotides.</text>
</comment>
<dbReference type="PRINTS" id="PR01183">
    <property type="entry name" value="RIBORDTASEM1"/>
</dbReference>
<dbReference type="SUPFAM" id="SSF48168">
    <property type="entry name" value="R1 subunit of ribonucleotide reductase, N-terminal domain"/>
    <property type="match status" value="1"/>
</dbReference>
<proteinExistence type="inferred from homology"/>
<comment type="caution">
    <text evidence="8">The sequence shown here is derived from an EMBL/GenBank/DDBJ whole genome shotgun (WGS) entry which is preliminary data.</text>
</comment>
<dbReference type="Pfam" id="PF02867">
    <property type="entry name" value="Ribonuc_red_lgC"/>
    <property type="match status" value="2"/>
</dbReference>
<comment type="similarity">
    <text evidence="1 6">Belongs to the ribonucleoside diphosphate reductase large chain family.</text>
</comment>
<dbReference type="Pfam" id="PF00317">
    <property type="entry name" value="Ribonuc_red_lgN"/>
    <property type="match status" value="1"/>
</dbReference>
<keyword evidence="4 6" id="KW-0215">Deoxyribonucleotide synthesis</keyword>
<dbReference type="SUPFAM" id="SSF51998">
    <property type="entry name" value="PFL-like glycyl radical enzymes"/>
    <property type="match status" value="1"/>
</dbReference>
<dbReference type="UniPathway" id="UPA00326"/>
<evidence type="ECO:0000256" key="2">
    <source>
        <dbReference type="ARBA" id="ARBA00012274"/>
    </source>
</evidence>
<evidence type="ECO:0000259" key="7">
    <source>
        <dbReference type="PROSITE" id="PS00089"/>
    </source>
</evidence>
<evidence type="ECO:0000256" key="6">
    <source>
        <dbReference type="RuleBase" id="RU003410"/>
    </source>
</evidence>
<dbReference type="Proteomes" id="UP000284706">
    <property type="component" value="Unassembled WGS sequence"/>
</dbReference>
<dbReference type="Gene3D" id="3.20.70.20">
    <property type="match status" value="1"/>
</dbReference>
<dbReference type="PANTHER" id="PTHR11573:SF6">
    <property type="entry name" value="RIBONUCLEOSIDE-DIPHOSPHATE REDUCTASE LARGE SUBUNIT"/>
    <property type="match status" value="1"/>
</dbReference>
<name>A0A409VH78_9AGAR</name>
<evidence type="ECO:0000313" key="9">
    <source>
        <dbReference type="Proteomes" id="UP000284706"/>
    </source>
</evidence>
<reference evidence="8 9" key="1">
    <citation type="journal article" date="2018" name="Evol. Lett.">
        <title>Horizontal gene cluster transfer increased hallucinogenic mushroom diversity.</title>
        <authorList>
            <person name="Reynolds H.T."/>
            <person name="Vijayakumar V."/>
            <person name="Gluck-Thaler E."/>
            <person name="Korotkin H.B."/>
            <person name="Matheny P.B."/>
            <person name="Slot J.C."/>
        </authorList>
    </citation>
    <scope>NUCLEOTIDE SEQUENCE [LARGE SCALE GENOMIC DNA]</scope>
    <source>
        <strain evidence="8 9">SRW20</strain>
    </source>
</reference>
<keyword evidence="9" id="KW-1185">Reference proteome</keyword>
<evidence type="ECO:0000256" key="3">
    <source>
        <dbReference type="ARBA" id="ARBA00023002"/>
    </source>
</evidence>
<keyword evidence="3 6" id="KW-0560">Oxidoreductase</keyword>
<accession>A0A409VH78</accession>
<dbReference type="InterPro" id="IPR000788">
    <property type="entry name" value="RNR_lg_C"/>
</dbReference>
<feature type="domain" description="Ribonucleotide reductase large subunit" evidence="7">
    <location>
        <begin position="575"/>
        <end position="597"/>
    </location>
</feature>
<dbReference type="InterPro" id="IPR013509">
    <property type="entry name" value="RNR_lsu_N"/>
</dbReference>
<dbReference type="EC" id="1.17.4.1" evidence="2 6"/>
<dbReference type="GO" id="GO:0009263">
    <property type="term" value="P:deoxyribonucleotide biosynthetic process"/>
    <property type="evidence" value="ECO:0007669"/>
    <property type="project" value="UniProtKB-KW"/>
</dbReference>
<comment type="catalytic activity">
    <reaction evidence="6">
        <text>a 2'-deoxyribonucleoside 5'-diphosphate + [thioredoxin]-disulfide + H2O = a ribonucleoside 5'-diphosphate + [thioredoxin]-dithiol</text>
        <dbReference type="Rhea" id="RHEA:23252"/>
        <dbReference type="Rhea" id="RHEA-COMP:10698"/>
        <dbReference type="Rhea" id="RHEA-COMP:10700"/>
        <dbReference type="ChEBI" id="CHEBI:15377"/>
        <dbReference type="ChEBI" id="CHEBI:29950"/>
        <dbReference type="ChEBI" id="CHEBI:50058"/>
        <dbReference type="ChEBI" id="CHEBI:57930"/>
        <dbReference type="ChEBI" id="CHEBI:73316"/>
        <dbReference type="EC" id="1.17.4.1"/>
    </reaction>
</comment>
<dbReference type="GO" id="GO:0005971">
    <property type="term" value="C:ribonucleoside-diphosphate reductase complex"/>
    <property type="evidence" value="ECO:0007669"/>
    <property type="project" value="TreeGrafter"/>
</dbReference>
<dbReference type="InterPro" id="IPR039718">
    <property type="entry name" value="Rrm1"/>
</dbReference>
<dbReference type="STRING" id="231916.A0A409VH78"/>
<dbReference type="GO" id="GO:0004748">
    <property type="term" value="F:ribonucleoside-diphosphate reductase activity, thioredoxin disulfide as acceptor"/>
    <property type="evidence" value="ECO:0007669"/>
    <property type="project" value="UniProtKB-EC"/>
</dbReference>
<gene>
    <name evidence="8" type="ORF">CVT26_000565</name>
</gene>
<evidence type="ECO:0000313" key="8">
    <source>
        <dbReference type="EMBL" id="PPQ65623.1"/>
    </source>
</evidence>
<dbReference type="PROSITE" id="PS00089">
    <property type="entry name" value="RIBORED_LARGE"/>
    <property type="match status" value="1"/>
</dbReference>
<dbReference type="EMBL" id="NHYE01005649">
    <property type="protein sequence ID" value="PPQ65623.1"/>
    <property type="molecule type" value="Genomic_DNA"/>
</dbReference>
<dbReference type="InterPro" id="IPR013346">
    <property type="entry name" value="NrdE_NrdA_C"/>
</dbReference>
<organism evidence="8 9">
    <name type="scientific">Gymnopilus dilepis</name>
    <dbReference type="NCBI Taxonomy" id="231916"/>
    <lineage>
        <taxon>Eukaryota</taxon>
        <taxon>Fungi</taxon>
        <taxon>Dikarya</taxon>
        <taxon>Basidiomycota</taxon>
        <taxon>Agaricomycotina</taxon>
        <taxon>Agaricomycetes</taxon>
        <taxon>Agaricomycetidae</taxon>
        <taxon>Agaricales</taxon>
        <taxon>Agaricineae</taxon>
        <taxon>Hymenogastraceae</taxon>
        <taxon>Gymnopilus</taxon>
    </lineage>
</organism>
<dbReference type="AlphaFoldDB" id="A0A409VH78"/>
<dbReference type="GO" id="GO:0005524">
    <property type="term" value="F:ATP binding"/>
    <property type="evidence" value="ECO:0007669"/>
    <property type="project" value="InterPro"/>
</dbReference>
<evidence type="ECO:0000256" key="1">
    <source>
        <dbReference type="ARBA" id="ARBA00010406"/>
    </source>
</evidence>
<dbReference type="PANTHER" id="PTHR11573">
    <property type="entry name" value="RIBONUCLEOSIDE-DIPHOSPHATE REDUCTASE LARGE CHAIN"/>
    <property type="match status" value="1"/>
</dbReference>
<sequence length="773" mass="86670">MTDDNDREAIIDLIKARIQPDESHIPIDYNLIWRALENNTNTALSGNELDTVLERIIAWMGIKHPIYHKIAGRLAITRISKGAAKTFREVLEDFKPRLWNHTFSQRFLDFVNTESRLDVIEGMILYNRDFDLTYEAVLTLEKYCLLKQGDHVVELPQHCYMRLSIAIHCISGVFVPEDIWNTYTRLSTADLIFSLTTMSLAGTNHFKAANFITVPIGNADKYSLENAMKDIDVLTQSYGTEVTIPLVNLPMVNPEIGIIADASAGTLGLLRHHQLRYRVHRPENTPVFNVTQELWNTGTMAMLNACREQAKLPTNSIMQFTLLIPNIFMRRLRNAASWSMFDAIDTPNLITHRDSEFDKKYELYEQSLEKKTVTTAQAIWDCIFDSIVKTGLPSLVFTDRTYMRDNLAFVPFFPCPFPSEGQYRGAVHDSGPMVTGHLVLPNLIDFADDIFSYGRLQAATKHLSKCLSLLSHQMSTASPLPQQPSNAAIGIGISGLADFLAKRRIPFDSTQAQTITGMIMEVVYHAALETSVELVKQKILPCHPSFPQSRLARGFYQFHRPQILTPNTYLGHQVWSDLWTDIAQHGVANAELTALTPARHCASLTFLSEGVEPFETNLIPIKIGPHTLVSPRPQLVADLENLGLWSDGMQELLFQRKGSIQDIDGIPLEIKNAYRTVPDISNNAIVALHRCLSPYVTTAHTMNLYQTTADISSAKQAVMDAWEGHLGTGLSELRTPPTPSFPLSVPGGQRKLLMPIGQQQTDKPIPSAPATQR</sequence>
<protein>
    <recommendedName>
        <fullName evidence="2 6">Ribonucleoside-diphosphate reductase</fullName>
        <ecNumber evidence="2 6">1.17.4.1</ecNumber>
    </recommendedName>
</protein>
<evidence type="ECO:0000256" key="4">
    <source>
        <dbReference type="ARBA" id="ARBA00023116"/>
    </source>
</evidence>
<evidence type="ECO:0000256" key="5">
    <source>
        <dbReference type="ARBA" id="ARBA00024942"/>
    </source>
</evidence>
<dbReference type="InParanoid" id="A0A409VH78"/>
<dbReference type="InterPro" id="IPR008926">
    <property type="entry name" value="RNR_R1-su_N"/>
</dbReference>